<evidence type="ECO:0000259" key="19">
    <source>
        <dbReference type="PROSITE" id="PS50873"/>
    </source>
</evidence>
<keyword evidence="10 17" id="KW-1015">Disulfide bond</keyword>
<keyword evidence="6 15" id="KW-0479">Metal-binding</keyword>
<feature type="binding site" evidence="15">
    <location>
        <position position="80"/>
    </location>
    <ligand>
        <name>Ca(2+)</name>
        <dbReference type="ChEBI" id="CHEBI:29108"/>
        <label>1</label>
    </ligand>
</feature>
<keyword evidence="9 15" id="KW-0408">Iron</keyword>
<dbReference type="PRINTS" id="PR00458">
    <property type="entry name" value="PEROXIDASE"/>
</dbReference>
<reference evidence="20 21" key="1">
    <citation type="submission" date="2021-07" db="EMBL/GenBank/DDBJ databases">
        <title>The Aristolochia fimbriata genome: insights into angiosperm evolution, floral development and chemical biosynthesis.</title>
        <authorList>
            <person name="Jiao Y."/>
        </authorList>
    </citation>
    <scope>NUCLEOTIDE SEQUENCE [LARGE SCALE GENOMIC DNA]</scope>
    <source>
        <strain evidence="20">IBCAS-2021</strain>
        <tissue evidence="20">Leaf</tissue>
    </source>
</reference>
<dbReference type="GO" id="GO:0005576">
    <property type="term" value="C:extracellular region"/>
    <property type="evidence" value="ECO:0007669"/>
    <property type="project" value="UniProtKB-SubCell"/>
</dbReference>
<dbReference type="InterPro" id="IPR010255">
    <property type="entry name" value="Haem_peroxidase_sf"/>
</dbReference>
<evidence type="ECO:0000256" key="5">
    <source>
        <dbReference type="ARBA" id="ARBA00022617"/>
    </source>
</evidence>
<dbReference type="Gene3D" id="1.10.420.10">
    <property type="entry name" value="Peroxidase, domain 2"/>
    <property type="match status" value="1"/>
</dbReference>
<comment type="similarity">
    <text evidence="18">Belongs to the peroxidase family. Classical plant (class III) peroxidase subfamily.</text>
</comment>
<dbReference type="GO" id="GO:0006979">
    <property type="term" value="P:response to oxidative stress"/>
    <property type="evidence" value="ECO:0007669"/>
    <property type="project" value="UniProtKB-UniRule"/>
</dbReference>
<evidence type="ECO:0000256" key="11">
    <source>
        <dbReference type="ARBA" id="ARBA00023180"/>
    </source>
</evidence>
<feature type="signal peptide" evidence="18">
    <location>
        <begin position="1"/>
        <end position="30"/>
    </location>
</feature>
<comment type="caution">
    <text evidence="20">The sequence shown here is derived from an EMBL/GenBank/DDBJ whole genome shotgun (WGS) entry which is preliminary data.</text>
</comment>
<keyword evidence="18" id="KW-0964">Secreted</keyword>
<feature type="binding site" evidence="15">
    <location>
        <position position="256"/>
    </location>
    <ligand>
        <name>Ca(2+)</name>
        <dbReference type="ChEBI" id="CHEBI:29108"/>
        <label>2</label>
    </ligand>
</feature>
<dbReference type="GO" id="GO:0042744">
    <property type="term" value="P:hydrogen peroxide catabolic process"/>
    <property type="evidence" value="ECO:0007669"/>
    <property type="project" value="UniProtKB-KW"/>
</dbReference>
<accession>A0AAV7FF91</accession>
<dbReference type="GO" id="GO:0140825">
    <property type="term" value="F:lactoperoxidase activity"/>
    <property type="evidence" value="ECO:0007669"/>
    <property type="project" value="UniProtKB-EC"/>
</dbReference>
<keyword evidence="12 18" id="KW-0376">Hydrogen peroxide</keyword>
<dbReference type="PRINTS" id="PR00461">
    <property type="entry name" value="PLPEROXIDASE"/>
</dbReference>
<dbReference type="GO" id="GO:0046872">
    <property type="term" value="F:metal ion binding"/>
    <property type="evidence" value="ECO:0007669"/>
    <property type="project" value="UniProtKB-UniRule"/>
</dbReference>
<feature type="binding site" evidence="15">
    <location>
        <position position="248"/>
    </location>
    <ligand>
        <name>Ca(2+)</name>
        <dbReference type="ChEBI" id="CHEBI:29108"/>
        <label>2</label>
    </ligand>
</feature>
<feature type="binding site" evidence="14">
    <location>
        <position position="166"/>
    </location>
    <ligand>
        <name>substrate</name>
    </ligand>
</feature>
<dbReference type="PROSITE" id="PS00436">
    <property type="entry name" value="PEROXIDASE_2"/>
    <property type="match status" value="1"/>
</dbReference>
<evidence type="ECO:0000313" key="21">
    <source>
        <dbReference type="Proteomes" id="UP000825729"/>
    </source>
</evidence>
<feature type="binding site" evidence="15">
    <location>
        <position position="197"/>
    </location>
    <ligand>
        <name>Ca(2+)</name>
        <dbReference type="ChEBI" id="CHEBI:29108"/>
        <label>2</label>
    </ligand>
</feature>
<feature type="domain" description="Plant heme peroxidase family profile" evidence="19">
    <location>
        <begin position="31"/>
        <end position="332"/>
    </location>
</feature>
<organism evidence="20 21">
    <name type="scientific">Aristolochia fimbriata</name>
    <name type="common">White veined hardy Dutchman's pipe vine</name>
    <dbReference type="NCBI Taxonomy" id="158543"/>
    <lineage>
        <taxon>Eukaryota</taxon>
        <taxon>Viridiplantae</taxon>
        <taxon>Streptophyta</taxon>
        <taxon>Embryophyta</taxon>
        <taxon>Tracheophyta</taxon>
        <taxon>Spermatophyta</taxon>
        <taxon>Magnoliopsida</taxon>
        <taxon>Magnoliidae</taxon>
        <taxon>Piperales</taxon>
        <taxon>Aristolochiaceae</taxon>
        <taxon>Aristolochia</taxon>
    </lineage>
</organism>
<evidence type="ECO:0000256" key="2">
    <source>
        <dbReference type="ARBA" id="ARBA00006873"/>
    </source>
</evidence>
<evidence type="ECO:0000256" key="13">
    <source>
        <dbReference type="PIRSR" id="PIRSR600823-1"/>
    </source>
</evidence>
<keyword evidence="4 18" id="KW-0575">Peroxidase</keyword>
<feature type="binding site" evidence="15">
    <location>
        <position position="78"/>
    </location>
    <ligand>
        <name>Ca(2+)</name>
        <dbReference type="ChEBI" id="CHEBI:29108"/>
        <label>1</label>
    </ligand>
</feature>
<dbReference type="PANTHER" id="PTHR31388">
    <property type="entry name" value="PEROXIDASE 72-RELATED"/>
    <property type="match status" value="1"/>
</dbReference>
<dbReference type="PROSITE" id="PS50873">
    <property type="entry name" value="PEROXIDASE_4"/>
    <property type="match status" value="1"/>
</dbReference>
<feature type="binding site" evidence="15">
    <location>
        <position position="91"/>
    </location>
    <ligand>
        <name>Ca(2+)</name>
        <dbReference type="ChEBI" id="CHEBI:29108"/>
        <label>1</label>
    </ligand>
</feature>
<dbReference type="PROSITE" id="PS00435">
    <property type="entry name" value="PEROXIDASE_1"/>
    <property type="match status" value="1"/>
</dbReference>
<feature type="binding site" evidence="15">
    <location>
        <position position="73"/>
    </location>
    <ligand>
        <name>Ca(2+)</name>
        <dbReference type="ChEBI" id="CHEBI:29108"/>
        <label>1</label>
    </ligand>
</feature>
<evidence type="ECO:0000256" key="16">
    <source>
        <dbReference type="PIRSR" id="PIRSR600823-4"/>
    </source>
</evidence>
<dbReference type="FunFam" id="1.10.420.10:FF:000001">
    <property type="entry name" value="Peroxidase"/>
    <property type="match status" value="1"/>
</dbReference>
<keyword evidence="5 18" id="KW-0349">Heme</keyword>
<keyword evidence="11" id="KW-0325">Glycoprotein</keyword>
<keyword evidence="18" id="KW-0732">Signal</keyword>
<feature type="disulfide bond" evidence="17">
    <location>
        <begin position="203"/>
        <end position="235"/>
    </location>
</feature>
<dbReference type="InterPro" id="IPR019794">
    <property type="entry name" value="Peroxidases_AS"/>
</dbReference>
<comment type="catalytic activity">
    <reaction evidence="1 18">
        <text>2 a phenolic donor + H2O2 = 2 a phenolic radical donor + 2 H2O</text>
        <dbReference type="Rhea" id="RHEA:56136"/>
        <dbReference type="ChEBI" id="CHEBI:15377"/>
        <dbReference type="ChEBI" id="CHEBI:16240"/>
        <dbReference type="ChEBI" id="CHEBI:139520"/>
        <dbReference type="ChEBI" id="CHEBI:139521"/>
        <dbReference type="EC" id="1.11.1.7"/>
    </reaction>
</comment>
<feature type="binding site" evidence="15">
    <location>
        <position position="76"/>
    </location>
    <ligand>
        <name>Ca(2+)</name>
        <dbReference type="ChEBI" id="CHEBI:29108"/>
        <label>1</label>
    </ligand>
</feature>
<dbReference type="CDD" id="cd00693">
    <property type="entry name" value="secretory_peroxidase"/>
    <property type="match status" value="1"/>
</dbReference>
<keyword evidence="21" id="KW-1185">Reference proteome</keyword>
<evidence type="ECO:0000256" key="8">
    <source>
        <dbReference type="ARBA" id="ARBA00023002"/>
    </source>
</evidence>
<evidence type="ECO:0000256" key="9">
    <source>
        <dbReference type="ARBA" id="ARBA00023004"/>
    </source>
</evidence>
<evidence type="ECO:0000256" key="1">
    <source>
        <dbReference type="ARBA" id="ARBA00000189"/>
    </source>
</evidence>
<evidence type="ECO:0000256" key="10">
    <source>
        <dbReference type="ARBA" id="ARBA00023157"/>
    </source>
</evidence>
<sequence>MTKINICHRCWVIVASLVLLLYCLSISARAQLSTTFYDSTCPKVLQVVRREVKAALKNEMRMGASLLRLHFHDCFVNGCDGSVLLDGDDGEKSAAPNINSARGFDVVDTIKTAVENECSEVVSCTDILAIAARDAVLLSGGPSWKVPLGRRDGLVANQSGANNGLPAPFETIPQITAKFAAVGLNITDVVSLSGSHTFGLARCATFSSRLFNFSGTGAADTTMDPDMVSDLQSLCPQNGDGNATTALDRNSTDLFDNHYFKNLVNGKGLLQSDQILFSSDDANATTKSLVQQYSQNSSLFFSDFVSSMIKMSSISPLTGTSGEIRKNCRVVN</sequence>
<evidence type="ECO:0000256" key="7">
    <source>
        <dbReference type="ARBA" id="ARBA00022837"/>
    </source>
</evidence>
<dbReference type="Gene3D" id="1.10.520.10">
    <property type="match status" value="1"/>
</dbReference>
<evidence type="ECO:0000256" key="6">
    <source>
        <dbReference type="ARBA" id="ARBA00022723"/>
    </source>
</evidence>
<dbReference type="Proteomes" id="UP000825729">
    <property type="component" value="Unassembled WGS sequence"/>
</dbReference>
<dbReference type="SUPFAM" id="SSF48113">
    <property type="entry name" value="Heme-dependent peroxidases"/>
    <property type="match status" value="1"/>
</dbReference>
<dbReference type="InterPro" id="IPR000823">
    <property type="entry name" value="Peroxidase_pln"/>
</dbReference>
<feature type="disulfide bond" evidence="17">
    <location>
        <begin position="124"/>
        <end position="328"/>
    </location>
</feature>
<feature type="chain" id="PRO_5043097285" description="Peroxidase" evidence="18">
    <location>
        <begin position="31"/>
        <end position="332"/>
    </location>
</feature>
<keyword evidence="7 15" id="KW-0106">Calcium</keyword>
<gene>
    <name evidence="20" type="ORF">H6P81_004326</name>
</gene>
<dbReference type="FunFam" id="1.10.520.10:FF:000001">
    <property type="entry name" value="Peroxidase"/>
    <property type="match status" value="1"/>
</dbReference>
<dbReference type="GO" id="GO:0020037">
    <property type="term" value="F:heme binding"/>
    <property type="evidence" value="ECO:0007669"/>
    <property type="project" value="UniProtKB-UniRule"/>
</dbReference>
<keyword evidence="8 18" id="KW-0560">Oxidoreductase</keyword>
<proteinExistence type="inferred from homology"/>
<evidence type="ECO:0000256" key="3">
    <source>
        <dbReference type="ARBA" id="ARBA00012313"/>
    </source>
</evidence>
<comment type="function">
    <text evidence="18">Removal of H(2)O(2), oxidation of toxic reductants, biosynthesis and degradation of lignin, suberization, auxin catabolism, response to environmental stresses such as wounding, pathogen attack and oxidative stress.</text>
</comment>
<dbReference type="EC" id="1.11.1.7" evidence="3 18"/>
<feature type="disulfide bond" evidence="17">
    <location>
        <begin position="41"/>
        <end position="118"/>
    </location>
</feature>
<evidence type="ECO:0000313" key="20">
    <source>
        <dbReference type="EMBL" id="KAG9459818.1"/>
    </source>
</evidence>
<feature type="binding site" description="axial binding residue" evidence="15">
    <location>
        <position position="196"/>
    </location>
    <ligand>
        <name>heme b</name>
        <dbReference type="ChEBI" id="CHEBI:60344"/>
    </ligand>
    <ligandPart>
        <name>Fe</name>
        <dbReference type="ChEBI" id="CHEBI:18248"/>
    </ligandPart>
</feature>
<feature type="binding site" evidence="15">
    <location>
        <position position="82"/>
    </location>
    <ligand>
        <name>Ca(2+)</name>
        <dbReference type="ChEBI" id="CHEBI:29108"/>
        <label>1</label>
    </ligand>
</feature>
<feature type="site" description="Transition state stabilizer" evidence="16">
    <location>
        <position position="68"/>
    </location>
</feature>
<evidence type="ECO:0000256" key="15">
    <source>
        <dbReference type="PIRSR" id="PIRSR600823-3"/>
    </source>
</evidence>
<feature type="active site" description="Proton acceptor" evidence="13">
    <location>
        <position position="72"/>
    </location>
</feature>
<feature type="disulfide bond" evidence="17">
    <location>
        <begin position="74"/>
        <end position="79"/>
    </location>
</feature>
<name>A0AAV7FF91_ARIFI</name>
<dbReference type="InterPro" id="IPR033905">
    <property type="entry name" value="Secretory_peroxidase"/>
</dbReference>
<protein>
    <recommendedName>
        <fullName evidence="3 18">Peroxidase</fullName>
        <ecNumber evidence="3 18">1.11.1.7</ecNumber>
    </recommendedName>
</protein>
<evidence type="ECO:0000256" key="4">
    <source>
        <dbReference type="ARBA" id="ARBA00022559"/>
    </source>
</evidence>
<evidence type="ECO:0000256" key="17">
    <source>
        <dbReference type="PIRSR" id="PIRSR600823-5"/>
    </source>
</evidence>
<evidence type="ECO:0000256" key="12">
    <source>
        <dbReference type="ARBA" id="ARBA00023324"/>
    </source>
</evidence>
<comment type="similarity">
    <text evidence="2">Belongs to the peroxidase family. Ascorbate peroxidase subfamily.</text>
</comment>
<dbReference type="AlphaFoldDB" id="A0AAV7FF91"/>
<dbReference type="EMBL" id="JAINDJ010000002">
    <property type="protein sequence ID" value="KAG9459818.1"/>
    <property type="molecule type" value="Genomic_DNA"/>
</dbReference>
<evidence type="ECO:0000256" key="18">
    <source>
        <dbReference type="RuleBase" id="RU362060"/>
    </source>
</evidence>
<dbReference type="PANTHER" id="PTHR31388:SF6">
    <property type="entry name" value="PEROXIDASE"/>
    <property type="match status" value="1"/>
</dbReference>
<comment type="cofactor">
    <cofactor evidence="15 18">
        <name>heme b</name>
        <dbReference type="ChEBI" id="CHEBI:60344"/>
    </cofactor>
    <text evidence="15 18">Binds 1 heme b (iron(II)-protoporphyrin IX) group per subunit.</text>
</comment>
<dbReference type="InterPro" id="IPR019793">
    <property type="entry name" value="Peroxidases_heam-ligand_BS"/>
</dbReference>
<evidence type="ECO:0000256" key="14">
    <source>
        <dbReference type="PIRSR" id="PIRSR600823-2"/>
    </source>
</evidence>
<dbReference type="Pfam" id="PF00141">
    <property type="entry name" value="peroxidase"/>
    <property type="match status" value="1"/>
</dbReference>
<comment type="subcellular location">
    <subcellularLocation>
        <location evidence="18">Secreted</location>
    </subcellularLocation>
</comment>
<comment type="cofactor">
    <cofactor evidence="15 18">
        <name>Ca(2+)</name>
        <dbReference type="ChEBI" id="CHEBI:29108"/>
    </cofactor>
    <text evidence="15 18">Binds 2 calcium ions per subunit.</text>
</comment>
<dbReference type="InterPro" id="IPR002016">
    <property type="entry name" value="Haem_peroxidase"/>
</dbReference>